<dbReference type="InterPro" id="IPR036736">
    <property type="entry name" value="ACP-like_sf"/>
</dbReference>
<dbReference type="CDD" id="cd08954">
    <property type="entry name" value="KR_1_FAS_SDR_x"/>
    <property type="match status" value="1"/>
</dbReference>
<dbReference type="InterPro" id="IPR029058">
    <property type="entry name" value="AB_hydrolase_fold"/>
</dbReference>
<dbReference type="EC" id="3.1.2.14" evidence="1"/>
<proteinExistence type="evidence at transcript level"/>
<dbReference type="SUPFAM" id="SSF47336">
    <property type="entry name" value="ACP-like"/>
    <property type="match status" value="1"/>
</dbReference>
<feature type="domain" description="Ketosynthase family 3 (KS3)" evidence="7">
    <location>
        <begin position="20"/>
        <end position="427"/>
    </location>
</feature>
<dbReference type="Pfam" id="PF02801">
    <property type="entry name" value="Ketoacyl-synt_C"/>
    <property type="match status" value="1"/>
</dbReference>
<feature type="region of interest" description="C-terminal hotdog fold" evidence="5">
    <location>
        <begin position="830"/>
        <end position="965"/>
    </location>
</feature>
<dbReference type="SMART" id="SM00822">
    <property type="entry name" value="PKS_KR"/>
    <property type="match status" value="1"/>
</dbReference>
<dbReference type="InterPro" id="IPR016039">
    <property type="entry name" value="Thiolase-like"/>
</dbReference>
<feature type="active site" description="Proton acceptor; for dehydratase activity" evidence="5">
    <location>
        <position position="727"/>
    </location>
</feature>
<dbReference type="OrthoDB" id="329835at2759"/>
<evidence type="ECO:0000256" key="2">
    <source>
        <dbReference type="ARBA" id="ARBA00022450"/>
    </source>
</evidence>
<dbReference type="InterPro" id="IPR009081">
    <property type="entry name" value="PP-bd_ACP"/>
</dbReference>
<dbReference type="PANTHER" id="PTHR43775">
    <property type="entry name" value="FATTY ACID SYNTHASE"/>
    <property type="match status" value="1"/>
</dbReference>
<dbReference type="Gene3D" id="3.90.180.10">
    <property type="entry name" value="Medium-chain alcohol dehydrogenases, catalytic domain"/>
    <property type="match status" value="1"/>
</dbReference>
<dbReference type="PROSITE" id="PS00606">
    <property type="entry name" value="KS3_1"/>
    <property type="match status" value="1"/>
</dbReference>
<dbReference type="SUPFAM" id="SSF53474">
    <property type="entry name" value="alpha/beta-Hydrolases"/>
    <property type="match status" value="1"/>
</dbReference>
<feature type="domain" description="PKS/mFAS DH" evidence="8">
    <location>
        <begin position="693"/>
        <end position="965"/>
    </location>
</feature>
<evidence type="ECO:0000259" key="7">
    <source>
        <dbReference type="PROSITE" id="PS52004"/>
    </source>
</evidence>
<accession>A0A481U7D1</accession>
<dbReference type="InterPro" id="IPR018201">
    <property type="entry name" value="Ketoacyl_synth_AS"/>
</dbReference>
<dbReference type="InterPro" id="IPR014030">
    <property type="entry name" value="Ketoacyl_synth_N"/>
</dbReference>
<evidence type="ECO:0000256" key="5">
    <source>
        <dbReference type="PROSITE-ProRule" id="PRU01363"/>
    </source>
</evidence>
<dbReference type="GO" id="GO:0006633">
    <property type="term" value="P:fatty acid biosynthetic process"/>
    <property type="evidence" value="ECO:0007669"/>
    <property type="project" value="InterPro"/>
</dbReference>
<dbReference type="SUPFAM" id="SSF51735">
    <property type="entry name" value="NAD(P)-binding Rossmann-fold domains"/>
    <property type="match status" value="2"/>
</dbReference>
<dbReference type="PROSITE" id="PS50075">
    <property type="entry name" value="CARRIER"/>
    <property type="match status" value="1"/>
</dbReference>
<keyword evidence="3" id="KW-0597">Phosphoprotein</keyword>
<dbReference type="Gene3D" id="3.10.129.110">
    <property type="entry name" value="Polyketide synthase dehydratase"/>
    <property type="match status" value="1"/>
</dbReference>
<dbReference type="Pfam" id="PF21149">
    <property type="entry name" value="FAS_pseudo-KR"/>
    <property type="match status" value="1"/>
</dbReference>
<dbReference type="Gene3D" id="3.30.70.3290">
    <property type="match status" value="2"/>
</dbReference>
<dbReference type="FunFam" id="3.40.50.720:FF:000209">
    <property type="entry name" value="Polyketide synthase Pks12"/>
    <property type="match status" value="1"/>
</dbReference>
<protein>
    <recommendedName>
        <fullName evidence="1">oleoyl-[acyl-carrier-protein] hydrolase</fullName>
        <ecNumber evidence="1">3.1.2.14</ecNumber>
    </recommendedName>
</protein>
<dbReference type="RefSeq" id="XP_971466.1">
    <property type="nucleotide sequence ID" value="XM_966373.4"/>
</dbReference>
<dbReference type="InterPro" id="IPR014031">
    <property type="entry name" value="Ketoacyl_synth_C"/>
</dbReference>
<dbReference type="EMBL" id="MH575292">
    <property type="protein sequence ID" value="QBH99244.1"/>
    <property type="molecule type" value="mRNA"/>
</dbReference>
<sequence length="2179" mass="244248">MDSNTTNFQFGQWLATPPPGEEVVVTGMSGRFPASNNVQEFRDNLFAKKYMMDKIDKRWKVVNKEIPSKGGLLPEIGTFDPGFFGIHHRQAENMDPAMRNFLEVAVEAILDSGFHPKELEGSRTGVFVGYSWSDLEAPSLSEADEPQKFGMTGYSRSFIPHRISYYLKLKGPSVVVDSACSSSFNGLEHAFKAIRTGKCDNALVGGCNLTLHPGTTLQFARYGLLSKDCICKVFDQEANGYVRSETIACVFLQKAKNSRRIYAQIVGAKINDDGFKSEGLSFPSHKMQGQLLKEIYNECGIVPSRITYMELHGTGTKVGDGEELQAVDDAIVTQREKTLIIGSVKSNIGHAEPASGMSSLIKVLIAMEEGKIAPNMNLNQIKAGFTSLEQGKLRVATEITPLEGEEPIVGISNFGFGGNNCHVILKRVSKKNLKYHDEVPRLVCVSGRTVQAVEEILNKVKSKFNVEFIAMLHQLFKNRFTTHLYRGYALVSKNGTFGTSISQIKNESNECRVHFGNFQKCYLEVCQYFMLFPKFRSTMERINEILGGGTTLYDTLSSTKTTLLASVCTQFSILETLRDLGVVPKLDSTTNLAHLIQTLPLEQLLETVRNIDSENHKFQVLTASTRTQILEPEPENDQTFVLDVTKGLVAFLDGLGRLYQNGVDLHLEKLYAPVEFPVSRATPMISPLVKWYHDKIWHSTAFTAFAKKTDAKYDIGLMDENSYLEGHVIDGRNLFPATGYLNIIWEIIAKERYAQPIHLPIVFENCKFVRATTMPKAGFITFAVSIQRKSGFFEIVENDSIVMTGRVLVPDDIKSYQVDLPELKVSDDPKEYLDEFEVYKELYLRGYNYSGLFKGLVKCNIDGSSGLVRWDNNWISFMDKMLQIKILELDSRLLYVPTGIKKLSIDPIKHLEIVEKKSDHLIPVSSYKNSDVIRCGGIEILGLQANAISKRKPILEPVLEKSIFIPNATDLDLTQAIRVNTQIILDESLEKNFTALEILDEFSNPEVSFVMPLLFNALEDIPLIHPKLTISTKTKIDDIPGVKIEATTLSSTSNLLLIVATKLFQRVTLLNQVLSALSQNGFALSREDANFEPEFGDKITILTQFVTPDEKLILFKKTESGKFNQKLINVSSENFNWVQHVKEELKTDTRVVLYSEKGALEGLLGLVNCLRKEPGGTKISCVSIMGQEIPQLDEQLAKNLAFNVYKNQKWGTYRHLHLDEAVQSRKDHAFVSLLSRGDLSSLRWVEGPLSKTDPKVIFANYCAINFKDIMTATGRIVLAMERTKQDSIEGLEYSGRDFNGTRIMGMTDHRAMGTLINPDLPLCWRIPDHWSLEDAATVPVVYSTVIYGLLMRSTLAPGTSILIHSGTGGIGLAALNVALAHGCDVYVTVGTKEKREFLRKNFPQISDDHIGNSRDLSFEEMIKTQTKGRGVDIVLNSLTEEKLRASVRCLARGGKFFEIGKFDLVNNNAIQLLLLEKGASYHGIMVDTLFKESDEDKLKLNRKVEEGIRKGYVKPIPRTVFESDNVEAAFRYMMTGKHIGKVLVKIREENQADCSIQCLPKFWADPSKSYIILGGLGGFGLELADWLVLRGARNLVLTSRTGVQTGYQTQRIKIWQSYGARVNISTITISSKDDCVKLIQEATKLAPVDAIFNLAVVLKDELFENQTEENFRISLTPKAFATKYLDQVSRDLCPNLRFFVVFSSVSCGRGNIGQSNYGMANSIMERVCEKRKSEGFPALAIQWGAIGDVGLVAKMQKDNKELVIGGTLQQKISSCLNVLDRLLNQDEPIVSSMVVAEKRDKRIGGESAVDVVAALLGIKDIKTVSQQSSLSELGMDSMMGNEVMQVLEKEFEIYVTPKDLRTMTFAKLVELEAQRTSNIQDQKSKQKMEQGTNTIIQFIPDGQFDNQELIKLESKARDDEVPTIFVLPGVEGVFKQLEPFVKNLNARVFGVQYSYQQPEHTIQEVVENILPKIEKHIKTEKKFFFIGYSFGVTVALELALRLEAASYTGTVVAIDGSPHYTRRLLEHYLPGETAAEFESMILVNILAIFLPLDLIVKNKEKLMSCPDFDARIETVRSFVPSDLPNLQKMDKQVAFTLRERFRAILDYKSNGNKLKSTTIKLYKAEHPPVALENMDEDYKLAEFSESKVEAMTICGNHISMLEQKELVNDVSQIFALDFY</sequence>
<dbReference type="InterPro" id="IPR020841">
    <property type="entry name" value="PKS_Beta-ketoAc_synthase_dom"/>
</dbReference>
<dbReference type="Pfam" id="PF13602">
    <property type="entry name" value="ADH_zinc_N_2"/>
    <property type="match status" value="1"/>
</dbReference>
<dbReference type="GO" id="GO:0016297">
    <property type="term" value="F:fatty acyl-[ACP] hydrolase activity"/>
    <property type="evidence" value="ECO:0007669"/>
    <property type="project" value="UniProtKB-EC"/>
</dbReference>
<keyword evidence="4 9" id="KW-0808">Transferase</keyword>
<feature type="domain" description="Carrier" evidence="6">
    <location>
        <begin position="1802"/>
        <end position="1879"/>
    </location>
</feature>
<evidence type="ECO:0000256" key="4">
    <source>
        <dbReference type="ARBA" id="ARBA00022679"/>
    </source>
</evidence>
<dbReference type="GO" id="GO:0016491">
    <property type="term" value="F:oxidoreductase activity"/>
    <property type="evidence" value="ECO:0007669"/>
    <property type="project" value="InterPro"/>
</dbReference>
<evidence type="ECO:0000259" key="6">
    <source>
        <dbReference type="PROSITE" id="PS50075"/>
    </source>
</evidence>
<dbReference type="InterPro" id="IPR050091">
    <property type="entry name" value="PKS_NRPS_Biosynth_Enz"/>
</dbReference>
<dbReference type="Gene3D" id="3.40.50.1820">
    <property type="entry name" value="alpha/beta hydrolase"/>
    <property type="match status" value="1"/>
</dbReference>
<dbReference type="Gene3D" id="3.40.47.10">
    <property type="match status" value="1"/>
</dbReference>
<dbReference type="Pfam" id="PF08659">
    <property type="entry name" value="KR"/>
    <property type="match status" value="1"/>
</dbReference>
<dbReference type="PROSITE" id="PS52004">
    <property type="entry name" value="KS3_2"/>
    <property type="match status" value="1"/>
</dbReference>
<dbReference type="InterPro" id="IPR049391">
    <property type="entry name" value="FAS_pseudo-KR"/>
</dbReference>
<dbReference type="Pfam" id="PF00975">
    <property type="entry name" value="Thioesterase"/>
    <property type="match status" value="1"/>
</dbReference>
<evidence type="ECO:0000259" key="8">
    <source>
        <dbReference type="PROSITE" id="PS52019"/>
    </source>
</evidence>
<dbReference type="SMART" id="SM00829">
    <property type="entry name" value="PKS_ER"/>
    <property type="match status" value="1"/>
</dbReference>
<dbReference type="Pfam" id="PF00109">
    <property type="entry name" value="ketoacyl-synt"/>
    <property type="match status" value="1"/>
</dbReference>
<name>A0A481U7D1_TRICA</name>
<dbReference type="Pfam" id="PF00550">
    <property type="entry name" value="PP-binding"/>
    <property type="match status" value="1"/>
</dbReference>
<dbReference type="SMART" id="SM00825">
    <property type="entry name" value="PKS_KS"/>
    <property type="match status" value="1"/>
</dbReference>
<dbReference type="PROSITE" id="PS52019">
    <property type="entry name" value="PKS_MFAS_DH"/>
    <property type="match status" value="1"/>
</dbReference>
<dbReference type="InterPro" id="IPR042104">
    <property type="entry name" value="PKS_dehydratase_sf"/>
</dbReference>
<dbReference type="SUPFAM" id="SSF53901">
    <property type="entry name" value="Thiolase-like"/>
    <property type="match status" value="1"/>
</dbReference>
<feature type="active site" description="Proton donor; for dehydratase activity" evidence="5">
    <location>
        <position position="879"/>
    </location>
</feature>
<dbReference type="KEGG" id="tca:660113"/>
<dbReference type="CDD" id="cd05195">
    <property type="entry name" value="enoyl_red"/>
    <property type="match status" value="1"/>
</dbReference>
<reference evidence="9" key="1">
    <citation type="submission" date="2018-07" db="EMBL/GenBank/DDBJ databases">
        <title>Identification and characterization of fatty acid synthases from the male Tribolium castaneum involved in pheromone biosynthesis.</title>
        <authorList>
            <person name="Zhang C."/>
            <person name="Lu Y."/>
        </authorList>
    </citation>
    <scope>NUCLEOTIDE SEQUENCE</scope>
    <source>
        <strain evidence="9">GA-1</strain>
    </source>
</reference>
<dbReference type="Gene3D" id="3.40.50.720">
    <property type="entry name" value="NAD(P)-binding Rossmann-like Domain"/>
    <property type="match status" value="1"/>
</dbReference>
<organism evidence="9">
    <name type="scientific">Tribolium castaneum</name>
    <name type="common">Red flour beetle</name>
    <dbReference type="NCBI Taxonomy" id="7070"/>
    <lineage>
        <taxon>Eukaryota</taxon>
        <taxon>Metazoa</taxon>
        <taxon>Ecdysozoa</taxon>
        <taxon>Arthropoda</taxon>
        <taxon>Hexapoda</taxon>
        <taxon>Insecta</taxon>
        <taxon>Pterygota</taxon>
        <taxon>Neoptera</taxon>
        <taxon>Endopterygota</taxon>
        <taxon>Coleoptera</taxon>
        <taxon>Polyphaga</taxon>
        <taxon>Cucujiformia</taxon>
        <taxon>Tenebrionidae</taxon>
        <taxon>Tenebrionidae incertae sedis</taxon>
        <taxon>Tribolium</taxon>
    </lineage>
</organism>
<dbReference type="PANTHER" id="PTHR43775:SF23">
    <property type="entry name" value="FATTY ACID SYNTHASE 3"/>
    <property type="match status" value="1"/>
</dbReference>
<evidence type="ECO:0000313" key="9">
    <source>
        <dbReference type="EMBL" id="QBH99244.1"/>
    </source>
</evidence>
<dbReference type="InterPro" id="IPR011032">
    <property type="entry name" value="GroES-like_sf"/>
</dbReference>
<dbReference type="InterPro" id="IPR020843">
    <property type="entry name" value="ER"/>
</dbReference>
<evidence type="ECO:0000256" key="3">
    <source>
        <dbReference type="ARBA" id="ARBA00022553"/>
    </source>
</evidence>
<keyword evidence="2" id="KW-0596">Phosphopantetheine</keyword>
<feature type="region of interest" description="N-terminal hotdog fold" evidence="5">
    <location>
        <begin position="693"/>
        <end position="814"/>
    </location>
</feature>
<dbReference type="Pfam" id="PF16197">
    <property type="entry name" value="KAsynt_C_assoc"/>
    <property type="match status" value="1"/>
</dbReference>
<dbReference type="InterPro" id="IPR013968">
    <property type="entry name" value="PKS_KR"/>
</dbReference>
<dbReference type="CDD" id="cd00833">
    <property type="entry name" value="PKS"/>
    <property type="match status" value="1"/>
</dbReference>
<dbReference type="SUPFAM" id="SSF50129">
    <property type="entry name" value="GroES-like"/>
    <property type="match status" value="1"/>
</dbReference>
<dbReference type="InterPro" id="IPR057326">
    <property type="entry name" value="KR_dom"/>
</dbReference>
<dbReference type="GO" id="GO:0004315">
    <property type="term" value="F:3-oxoacyl-[acyl-carrier-protein] synthase activity"/>
    <property type="evidence" value="ECO:0007669"/>
    <property type="project" value="InterPro"/>
</dbReference>
<dbReference type="InterPro" id="IPR032821">
    <property type="entry name" value="PKS_assoc"/>
</dbReference>
<evidence type="ECO:0000256" key="1">
    <source>
        <dbReference type="ARBA" id="ARBA00012480"/>
    </source>
</evidence>
<dbReference type="GeneID" id="660113"/>
<keyword evidence="9" id="KW-0012">Acyltransferase</keyword>
<dbReference type="InterPro" id="IPR001031">
    <property type="entry name" value="Thioesterase"/>
</dbReference>
<dbReference type="Gene3D" id="1.10.1200.10">
    <property type="entry name" value="ACP-like"/>
    <property type="match status" value="1"/>
</dbReference>
<dbReference type="InterPro" id="IPR049900">
    <property type="entry name" value="PKS_mFAS_DH"/>
</dbReference>
<dbReference type="InterPro" id="IPR036291">
    <property type="entry name" value="NAD(P)-bd_dom_sf"/>
</dbReference>